<dbReference type="PANTHER" id="PTHR43537:SF49">
    <property type="entry name" value="TRANSCRIPTIONAL REGULATORY PROTEIN"/>
    <property type="match status" value="1"/>
</dbReference>
<keyword evidence="1" id="KW-0805">Transcription regulation</keyword>
<dbReference type="InterPro" id="IPR008920">
    <property type="entry name" value="TF_FadR/GntR_C"/>
</dbReference>
<dbReference type="Gene3D" id="1.10.10.10">
    <property type="entry name" value="Winged helix-like DNA-binding domain superfamily/Winged helix DNA-binding domain"/>
    <property type="match status" value="1"/>
</dbReference>
<organism evidence="5 6">
    <name type="scientific">Paraferrimonas sedimenticola</name>
    <dbReference type="NCBI Taxonomy" id="375674"/>
    <lineage>
        <taxon>Bacteria</taxon>
        <taxon>Pseudomonadati</taxon>
        <taxon>Pseudomonadota</taxon>
        <taxon>Gammaproteobacteria</taxon>
        <taxon>Alteromonadales</taxon>
        <taxon>Ferrimonadaceae</taxon>
        <taxon>Paraferrimonas</taxon>
    </lineage>
</organism>
<reference evidence="5" key="2">
    <citation type="submission" date="2023-01" db="EMBL/GenBank/DDBJ databases">
        <title>Draft genome sequence of Paraferrimonas sedimenticola strain NBRC 101628.</title>
        <authorList>
            <person name="Sun Q."/>
            <person name="Mori K."/>
        </authorList>
    </citation>
    <scope>NUCLEOTIDE SEQUENCE</scope>
    <source>
        <strain evidence="5">NBRC 101628</strain>
    </source>
</reference>
<evidence type="ECO:0000313" key="5">
    <source>
        <dbReference type="EMBL" id="GLP97573.1"/>
    </source>
</evidence>
<evidence type="ECO:0000259" key="4">
    <source>
        <dbReference type="PROSITE" id="PS50949"/>
    </source>
</evidence>
<name>A0AA37W2G4_9GAMM</name>
<evidence type="ECO:0000256" key="2">
    <source>
        <dbReference type="ARBA" id="ARBA00023125"/>
    </source>
</evidence>
<dbReference type="CDD" id="cd07377">
    <property type="entry name" value="WHTH_GntR"/>
    <property type="match status" value="1"/>
</dbReference>
<sequence length="225" mass="25310">MIVDKMPTTLADKATLAIQQAIITGELEAGSKINEQALAAKYGISRGPLREALQTLEQQRLVVRQPNVGARVAALSLDELHQLYELRAVLESMACQLAAQHITTDLKQQLTRLIEQQSQAFQNGRDFHMSDDVDFHHCIIQASQNRYLQDSLTGGLYHLVRMYRYQCTGESRPTRAIEEHAAIAKAIIKGDGELASLLMKRHIQTGLKNTARKLQQKMEQELHND</sequence>
<gene>
    <name evidence="5" type="primary">prpR</name>
    <name evidence="5" type="ORF">GCM10007895_28800</name>
</gene>
<comment type="caution">
    <text evidence="5">The sequence shown here is derived from an EMBL/GenBank/DDBJ whole genome shotgun (WGS) entry which is preliminary data.</text>
</comment>
<dbReference type="PROSITE" id="PS50949">
    <property type="entry name" value="HTH_GNTR"/>
    <property type="match status" value="1"/>
</dbReference>
<keyword evidence="6" id="KW-1185">Reference proteome</keyword>
<reference evidence="5" key="1">
    <citation type="journal article" date="2014" name="Int. J. Syst. Evol. Microbiol.">
        <title>Complete genome sequence of Corynebacterium casei LMG S-19264T (=DSM 44701T), isolated from a smear-ripened cheese.</title>
        <authorList>
            <consortium name="US DOE Joint Genome Institute (JGI-PGF)"/>
            <person name="Walter F."/>
            <person name="Albersmeier A."/>
            <person name="Kalinowski J."/>
            <person name="Ruckert C."/>
        </authorList>
    </citation>
    <scope>NUCLEOTIDE SEQUENCE</scope>
    <source>
        <strain evidence="5">NBRC 101628</strain>
    </source>
</reference>
<dbReference type="Proteomes" id="UP001161422">
    <property type="component" value="Unassembled WGS sequence"/>
</dbReference>
<dbReference type="Gene3D" id="1.20.120.530">
    <property type="entry name" value="GntR ligand-binding domain-like"/>
    <property type="match status" value="1"/>
</dbReference>
<feature type="domain" description="HTH gntR-type" evidence="4">
    <location>
        <begin position="8"/>
        <end position="75"/>
    </location>
</feature>
<dbReference type="Pfam" id="PF07729">
    <property type="entry name" value="FCD"/>
    <property type="match status" value="1"/>
</dbReference>
<protein>
    <submittedName>
        <fullName evidence="5">Methycitrate-responsive transcriptional regulator of methylisocitrate utilization PrpR</fullName>
    </submittedName>
</protein>
<dbReference type="InterPro" id="IPR000524">
    <property type="entry name" value="Tscrpt_reg_HTH_GntR"/>
</dbReference>
<evidence type="ECO:0000313" key="6">
    <source>
        <dbReference type="Proteomes" id="UP001161422"/>
    </source>
</evidence>
<dbReference type="GO" id="GO:0003700">
    <property type="term" value="F:DNA-binding transcription factor activity"/>
    <property type="evidence" value="ECO:0007669"/>
    <property type="project" value="InterPro"/>
</dbReference>
<dbReference type="EMBL" id="BSNC01000006">
    <property type="protein sequence ID" value="GLP97573.1"/>
    <property type="molecule type" value="Genomic_DNA"/>
</dbReference>
<dbReference type="InterPro" id="IPR011711">
    <property type="entry name" value="GntR_C"/>
</dbReference>
<dbReference type="GO" id="GO:0003677">
    <property type="term" value="F:DNA binding"/>
    <property type="evidence" value="ECO:0007669"/>
    <property type="project" value="UniProtKB-KW"/>
</dbReference>
<dbReference type="InterPro" id="IPR036390">
    <property type="entry name" value="WH_DNA-bd_sf"/>
</dbReference>
<accession>A0AA37W2G4</accession>
<keyword evidence="2" id="KW-0238">DNA-binding</keyword>
<dbReference type="SUPFAM" id="SSF46785">
    <property type="entry name" value="Winged helix' DNA-binding domain"/>
    <property type="match status" value="1"/>
</dbReference>
<dbReference type="SMART" id="SM00895">
    <property type="entry name" value="FCD"/>
    <property type="match status" value="1"/>
</dbReference>
<dbReference type="SMART" id="SM00345">
    <property type="entry name" value="HTH_GNTR"/>
    <property type="match status" value="1"/>
</dbReference>
<keyword evidence="3" id="KW-0804">Transcription</keyword>
<evidence type="ECO:0000256" key="3">
    <source>
        <dbReference type="ARBA" id="ARBA00023163"/>
    </source>
</evidence>
<dbReference type="InterPro" id="IPR036388">
    <property type="entry name" value="WH-like_DNA-bd_sf"/>
</dbReference>
<dbReference type="AlphaFoldDB" id="A0AA37W2G4"/>
<evidence type="ECO:0000256" key="1">
    <source>
        <dbReference type="ARBA" id="ARBA00023015"/>
    </source>
</evidence>
<dbReference type="PANTHER" id="PTHR43537">
    <property type="entry name" value="TRANSCRIPTIONAL REGULATOR, GNTR FAMILY"/>
    <property type="match status" value="1"/>
</dbReference>
<dbReference type="SUPFAM" id="SSF48008">
    <property type="entry name" value="GntR ligand-binding domain-like"/>
    <property type="match status" value="1"/>
</dbReference>
<proteinExistence type="predicted"/>
<dbReference type="Pfam" id="PF00392">
    <property type="entry name" value="GntR"/>
    <property type="match status" value="1"/>
</dbReference>